<dbReference type="Bgee" id="ENSMODG00000013745">
    <property type="expression patterns" value="Expressed in liver and 16 other cell types or tissues"/>
</dbReference>
<dbReference type="STRING" id="13616.ENSMODP00000017184"/>
<evidence type="ECO:0000313" key="7">
    <source>
        <dbReference type="Ensembl" id="ENSMODP00000017184.4"/>
    </source>
</evidence>
<evidence type="ECO:0000256" key="4">
    <source>
        <dbReference type="ARBA" id="ARBA00022679"/>
    </source>
</evidence>
<comment type="subcellular location">
    <subcellularLocation>
        <location evidence="1">Cytoplasm</location>
    </subcellularLocation>
</comment>
<dbReference type="GO" id="GO:0008146">
    <property type="term" value="F:sulfotransferase activity"/>
    <property type="evidence" value="ECO:0000318"/>
    <property type="project" value="GO_Central"/>
</dbReference>
<reference evidence="7" key="3">
    <citation type="submission" date="2025-09" db="UniProtKB">
        <authorList>
            <consortium name="Ensembl"/>
        </authorList>
    </citation>
    <scope>IDENTIFICATION</scope>
</reference>
<evidence type="ECO:0000259" key="6">
    <source>
        <dbReference type="Pfam" id="PF00685"/>
    </source>
</evidence>
<evidence type="ECO:0000256" key="1">
    <source>
        <dbReference type="ARBA" id="ARBA00004496"/>
    </source>
</evidence>
<evidence type="ECO:0000313" key="8">
    <source>
        <dbReference type="Proteomes" id="UP000002280"/>
    </source>
</evidence>
<dbReference type="HOGENOM" id="CLU_027239_1_0_1"/>
<evidence type="ECO:0000256" key="5">
    <source>
        <dbReference type="RuleBase" id="RU361155"/>
    </source>
</evidence>
<evidence type="ECO:0000256" key="2">
    <source>
        <dbReference type="ARBA" id="ARBA00005771"/>
    </source>
</evidence>
<keyword evidence="8" id="KW-1185">Reference proteome</keyword>
<reference evidence="7 8" key="1">
    <citation type="journal article" date="2007" name="Nature">
        <title>Genome of the marsupial Monodelphis domestica reveals innovation in non-coding sequences.</title>
        <authorList>
            <person name="Mikkelsen T.S."/>
            <person name="Wakefield M.J."/>
            <person name="Aken B."/>
            <person name="Amemiya C.T."/>
            <person name="Chang J.L."/>
            <person name="Duke S."/>
            <person name="Garber M."/>
            <person name="Gentles A.J."/>
            <person name="Goodstadt L."/>
            <person name="Heger A."/>
            <person name="Jurka J."/>
            <person name="Kamal M."/>
            <person name="Mauceli E."/>
            <person name="Searle S.M."/>
            <person name="Sharpe T."/>
            <person name="Baker M.L."/>
            <person name="Batzer M.A."/>
            <person name="Benos P.V."/>
            <person name="Belov K."/>
            <person name="Clamp M."/>
            <person name="Cook A."/>
            <person name="Cuff J."/>
            <person name="Das R."/>
            <person name="Davidow L."/>
            <person name="Deakin J.E."/>
            <person name="Fazzari M.J."/>
            <person name="Glass J.L."/>
            <person name="Grabherr M."/>
            <person name="Greally J.M."/>
            <person name="Gu W."/>
            <person name="Hore T.A."/>
            <person name="Huttley G.A."/>
            <person name="Kleber M."/>
            <person name="Jirtle R.L."/>
            <person name="Koina E."/>
            <person name="Lee J.T."/>
            <person name="Mahony S."/>
            <person name="Marra M.A."/>
            <person name="Miller R.D."/>
            <person name="Nicholls R.D."/>
            <person name="Oda M."/>
            <person name="Papenfuss A.T."/>
            <person name="Parra Z.E."/>
            <person name="Pollock D.D."/>
            <person name="Ray D.A."/>
            <person name="Schein J.E."/>
            <person name="Speed T.P."/>
            <person name="Thompson K."/>
            <person name="VandeBerg J.L."/>
            <person name="Wade C.M."/>
            <person name="Walker J.A."/>
            <person name="Waters P.D."/>
            <person name="Webber C."/>
            <person name="Weidman J.R."/>
            <person name="Xie X."/>
            <person name="Zody M.C."/>
            <person name="Baldwin J."/>
            <person name="Abdouelleil A."/>
            <person name="Abdulkadir J."/>
            <person name="Abebe A."/>
            <person name="Abera B."/>
            <person name="Abreu J."/>
            <person name="Acer S.C."/>
            <person name="Aftuck L."/>
            <person name="Alexander A."/>
            <person name="An P."/>
            <person name="Anderson E."/>
            <person name="Anderson S."/>
            <person name="Arachi H."/>
            <person name="Azer M."/>
            <person name="Bachantsang P."/>
            <person name="Barry A."/>
            <person name="Bayul T."/>
            <person name="Berlin A."/>
            <person name="Bessette D."/>
            <person name="Bloom T."/>
            <person name="Bloom T."/>
            <person name="Boguslavskiy L."/>
            <person name="Bonnet C."/>
            <person name="Boukhgalter B."/>
            <person name="Bourzgui I."/>
            <person name="Brown A."/>
            <person name="Cahill P."/>
            <person name="Channer S."/>
            <person name="Cheshatsang Y."/>
            <person name="Chuda L."/>
            <person name="Citroen M."/>
            <person name="Collymore A."/>
            <person name="Cooke P."/>
            <person name="Costello M."/>
            <person name="D'Aco K."/>
            <person name="Daza R."/>
            <person name="De Haan G."/>
            <person name="DeGray S."/>
            <person name="DeMaso C."/>
            <person name="Dhargay N."/>
            <person name="Dooley K."/>
            <person name="Dooley E."/>
            <person name="Doricent M."/>
            <person name="Dorje P."/>
            <person name="Dorjee K."/>
            <person name="Dupes A."/>
            <person name="Elong R."/>
            <person name="Falk J."/>
            <person name="Farina A."/>
            <person name="Faro S."/>
            <person name="Ferguson D."/>
            <person name="Fisher S."/>
            <person name="Foley C.D."/>
            <person name="Franke A."/>
            <person name="Friedrich D."/>
            <person name="Gadbois L."/>
            <person name="Gearin G."/>
            <person name="Gearin C.R."/>
            <person name="Giannoukos G."/>
            <person name="Goode T."/>
            <person name="Graham J."/>
            <person name="Grandbois E."/>
            <person name="Grewal S."/>
            <person name="Gyaltsen K."/>
            <person name="Hafez N."/>
            <person name="Hagos B."/>
            <person name="Hall J."/>
            <person name="Henson C."/>
            <person name="Hollinger A."/>
            <person name="Honan T."/>
            <person name="Huard M.D."/>
            <person name="Hughes L."/>
            <person name="Hurhula B."/>
            <person name="Husby M.E."/>
            <person name="Kamat A."/>
            <person name="Kanga B."/>
            <person name="Kashin S."/>
            <person name="Khazanovich D."/>
            <person name="Kisner P."/>
            <person name="Lance K."/>
            <person name="Lara M."/>
            <person name="Lee W."/>
            <person name="Lennon N."/>
            <person name="Letendre F."/>
            <person name="LeVine R."/>
            <person name="Lipovsky A."/>
            <person name="Liu X."/>
            <person name="Liu J."/>
            <person name="Liu S."/>
            <person name="Lokyitsang T."/>
            <person name="Lokyitsang Y."/>
            <person name="Lubonja R."/>
            <person name="Lui A."/>
            <person name="MacDonald P."/>
            <person name="Magnisalis V."/>
            <person name="Maru K."/>
            <person name="Matthews C."/>
            <person name="McCusker W."/>
            <person name="McDonough S."/>
            <person name="Mehta T."/>
            <person name="Meldrim J."/>
            <person name="Meneus L."/>
            <person name="Mihai O."/>
            <person name="Mihalev A."/>
            <person name="Mihova T."/>
            <person name="Mittelman R."/>
            <person name="Mlenga V."/>
            <person name="Montmayeur A."/>
            <person name="Mulrain L."/>
            <person name="Navidi A."/>
            <person name="Naylor J."/>
            <person name="Negash T."/>
            <person name="Nguyen T."/>
            <person name="Nguyen N."/>
            <person name="Nicol R."/>
            <person name="Norbu C."/>
            <person name="Norbu N."/>
            <person name="Novod N."/>
            <person name="O'Neill B."/>
            <person name="Osman S."/>
            <person name="Markiewicz E."/>
            <person name="Oyono O.L."/>
            <person name="Patti C."/>
            <person name="Phunkhang P."/>
            <person name="Pierre F."/>
            <person name="Priest M."/>
            <person name="Raghuraman S."/>
            <person name="Rege F."/>
            <person name="Reyes R."/>
            <person name="Rise C."/>
            <person name="Rogov P."/>
            <person name="Ross K."/>
            <person name="Ryan E."/>
            <person name="Settipalli S."/>
            <person name="Shea T."/>
            <person name="Sherpa N."/>
            <person name="Shi L."/>
            <person name="Shih D."/>
            <person name="Sparrow T."/>
            <person name="Spaulding J."/>
            <person name="Stalker J."/>
            <person name="Stange-Thomann N."/>
            <person name="Stavropoulos S."/>
            <person name="Stone C."/>
            <person name="Strader C."/>
            <person name="Tesfaye S."/>
            <person name="Thomson T."/>
            <person name="Thoulutsang Y."/>
            <person name="Thoulutsang D."/>
            <person name="Topham K."/>
            <person name="Topping I."/>
            <person name="Tsamla T."/>
            <person name="Vassiliev H."/>
            <person name="Vo A."/>
            <person name="Wangchuk T."/>
            <person name="Wangdi T."/>
            <person name="Weiand M."/>
            <person name="Wilkinson J."/>
            <person name="Wilson A."/>
            <person name="Yadav S."/>
            <person name="Young G."/>
            <person name="Yu Q."/>
            <person name="Zembek L."/>
            <person name="Zhong D."/>
            <person name="Zimmer A."/>
            <person name="Zwirko Z."/>
            <person name="Jaffe D.B."/>
            <person name="Alvarez P."/>
            <person name="Brockman W."/>
            <person name="Butler J."/>
            <person name="Chin C."/>
            <person name="Gnerre S."/>
            <person name="MacCallum I."/>
            <person name="Graves J.A."/>
            <person name="Ponting C.P."/>
            <person name="Breen M."/>
            <person name="Samollow P.B."/>
            <person name="Lander E.S."/>
            <person name="Lindblad-Toh K."/>
        </authorList>
    </citation>
    <scope>NUCLEOTIDE SEQUENCE [LARGE SCALE GENOMIC DNA]</scope>
</reference>
<dbReference type="PANTHER" id="PTHR11783">
    <property type="entry name" value="SULFOTRANSFERASE SULT"/>
    <property type="match status" value="1"/>
</dbReference>
<dbReference type="FunFam" id="3.40.50.300:FF:000433">
    <property type="entry name" value="Estrogen sulfotransferase"/>
    <property type="match status" value="1"/>
</dbReference>
<feature type="domain" description="Sulfotransferase" evidence="6">
    <location>
        <begin position="66"/>
        <end position="309"/>
    </location>
</feature>
<sequence length="326" mass="37890">MDDRRPGVLSRECSWRSRWTTSGASSGSSGKMPSKYFTYKDIPFPENFYSPEVLSFVEEEFQVQEDDVFNVTFPKSGTFWMVEILSLIRSMGDTSWVRSFPTWERAPWIEITPKEKDLPTWAQPRLLSSHLPIQLFPKSFFQSRAKVIYTTRDPRDVCTSLFHFSKIMTFFKQAESSEDFIEEFLSGAVPYGSWFDHVKGWLGLREQSNFLLVTYEELKKDIRGSIERIANFLGVHLSSAALEQVVDNCSFQKMKENPMSNFSQMSSQYVAKDRGTFFRKGVTGDWKNLFTVAQSERFGQIYQEKMKGFPVHLPWEDPEVKGTLKY</sequence>
<proteinExistence type="inferred from homology"/>
<dbReference type="AlphaFoldDB" id="F6X7M8"/>
<protein>
    <recommendedName>
        <fullName evidence="5">Sulfotransferase</fullName>
        <ecNumber evidence="5">2.8.2.-</ecNumber>
    </recommendedName>
</protein>
<dbReference type="InterPro" id="IPR027417">
    <property type="entry name" value="P-loop_NTPase"/>
</dbReference>
<organism evidence="7 8">
    <name type="scientific">Monodelphis domestica</name>
    <name type="common">Gray short-tailed opossum</name>
    <dbReference type="NCBI Taxonomy" id="13616"/>
    <lineage>
        <taxon>Eukaryota</taxon>
        <taxon>Metazoa</taxon>
        <taxon>Chordata</taxon>
        <taxon>Craniata</taxon>
        <taxon>Vertebrata</taxon>
        <taxon>Euteleostomi</taxon>
        <taxon>Mammalia</taxon>
        <taxon>Metatheria</taxon>
        <taxon>Didelphimorphia</taxon>
        <taxon>Didelphidae</taxon>
        <taxon>Monodelphis</taxon>
    </lineage>
</organism>
<dbReference type="Pfam" id="PF00685">
    <property type="entry name" value="Sulfotransfer_1"/>
    <property type="match status" value="1"/>
</dbReference>
<comment type="similarity">
    <text evidence="2 5">Belongs to the sulfotransferase 1 family.</text>
</comment>
<dbReference type="eggNOG" id="KOG1584">
    <property type="taxonomic scope" value="Eukaryota"/>
</dbReference>
<keyword evidence="4 5" id="KW-0808">Transferase</keyword>
<dbReference type="GO" id="GO:0005737">
    <property type="term" value="C:cytoplasm"/>
    <property type="evidence" value="ECO:0000318"/>
    <property type="project" value="GO_Central"/>
</dbReference>
<dbReference type="Ensembl" id="ENSMODT00000017503.4">
    <property type="protein sequence ID" value="ENSMODP00000017184.4"/>
    <property type="gene ID" value="ENSMODG00000013745.4"/>
</dbReference>
<evidence type="ECO:0000256" key="3">
    <source>
        <dbReference type="ARBA" id="ARBA00022490"/>
    </source>
</evidence>
<reference evidence="7" key="2">
    <citation type="submission" date="2025-08" db="UniProtKB">
        <authorList>
            <consortium name="Ensembl"/>
        </authorList>
    </citation>
    <scope>IDENTIFICATION</scope>
</reference>
<dbReference type="EC" id="2.8.2.-" evidence="5"/>
<dbReference type="SUPFAM" id="SSF52540">
    <property type="entry name" value="P-loop containing nucleoside triphosphate hydrolases"/>
    <property type="match status" value="1"/>
</dbReference>
<dbReference type="Gene3D" id="3.40.50.300">
    <property type="entry name" value="P-loop containing nucleotide triphosphate hydrolases"/>
    <property type="match status" value="1"/>
</dbReference>
<dbReference type="OMA" id="WIEVPAI"/>
<dbReference type="GO" id="GO:0051923">
    <property type="term" value="P:sulfation"/>
    <property type="evidence" value="ECO:0000318"/>
    <property type="project" value="GO_Central"/>
</dbReference>
<dbReference type="InterPro" id="IPR000863">
    <property type="entry name" value="Sulfotransferase_dom"/>
</dbReference>
<dbReference type="InParanoid" id="F6X7M8"/>
<keyword evidence="3" id="KW-0963">Cytoplasm</keyword>
<name>F6X7M8_MONDO</name>
<dbReference type="GeneTree" id="ENSGT00940000159269"/>
<accession>F6X7M8</accession>
<dbReference type="Proteomes" id="UP000002280">
    <property type="component" value="Chromosome 4"/>
</dbReference>